<protein>
    <submittedName>
        <fullName evidence="2">DUF374 domain-containing protein</fullName>
    </submittedName>
</protein>
<dbReference type="EMBL" id="CP040098">
    <property type="protein sequence ID" value="QCQ22956.1"/>
    <property type="molecule type" value="Genomic_DNA"/>
</dbReference>
<keyword evidence="3" id="KW-1185">Reference proteome</keyword>
<name>A0A4P8L4N3_9BACT</name>
<organism evidence="2 3">
    <name type="scientific">Desulfoglaeba alkanexedens ALDC</name>
    <dbReference type="NCBI Taxonomy" id="980445"/>
    <lineage>
        <taxon>Bacteria</taxon>
        <taxon>Pseudomonadati</taxon>
        <taxon>Thermodesulfobacteriota</taxon>
        <taxon>Syntrophobacteria</taxon>
        <taxon>Syntrophobacterales</taxon>
        <taxon>Syntrophobacteraceae</taxon>
        <taxon>Desulfoglaeba</taxon>
    </lineage>
</organism>
<evidence type="ECO:0000313" key="3">
    <source>
        <dbReference type="Proteomes" id="UP000298602"/>
    </source>
</evidence>
<sequence length="254" mass="28424">MPSVGEPKPLFHTSENGVPQAAMTRDLGMTFRKRPPTDALLLAVIPPLAAGLLRLLHRTCRFITLGDTTWRTASASDRPMLFATWHYAFPAVIYYFRNRQGVLMVSRSRDGEWAARVVHALGYQTVRGSSHRGGSRALREMLKSVEEGYDAGLIADGSQGPPQVAQKGILLVARSSGAPLVPFSMAADRYWRLNSWDRTVIAKPFSRIAFAFGPPIHVARRDRDLDRLRTHLQEELDRLTRLAWHYFDGTANGT</sequence>
<feature type="domain" description="DUF374" evidence="1">
    <location>
        <begin position="94"/>
        <end position="161"/>
    </location>
</feature>
<accession>A0A4P8L4N3</accession>
<evidence type="ECO:0000259" key="1">
    <source>
        <dbReference type="Pfam" id="PF04028"/>
    </source>
</evidence>
<reference evidence="2 3" key="2">
    <citation type="submission" date="2019-05" db="EMBL/GenBank/DDBJ databases">
        <authorList>
            <person name="Suflita J.M."/>
            <person name="Marks C.R."/>
        </authorList>
    </citation>
    <scope>NUCLEOTIDE SEQUENCE [LARGE SCALE GENOMIC DNA]</scope>
    <source>
        <strain evidence="2 3">ALDC</strain>
    </source>
</reference>
<dbReference type="InterPro" id="IPR007172">
    <property type="entry name" value="DUF374"/>
</dbReference>
<evidence type="ECO:0000313" key="2">
    <source>
        <dbReference type="EMBL" id="QCQ22956.1"/>
    </source>
</evidence>
<dbReference type="KEGG" id="dax:FDQ92_12720"/>
<reference evidence="2 3" key="1">
    <citation type="submission" date="2019-05" db="EMBL/GenBank/DDBJ databases">
        <title>The Complete Genome Sequence of the n-alkane-degrading Desulfoglaeba alkanexedens ALDC reveals multiple alkylsuccinate synthase gene clusters.</title>
        <authorList>
            <person name="Callaghan A.V."/>
            <person name="Davidova I.A."/>
            <person name="Duncan K.E."/>
            <person name="Morris B."/>
            <person name="McInerney M.J."/>
        </authorList>
    </citation>
    <scope>NUCLEOTIDE SEQUENCE [LARGE SCALE GENOMIC DNA]</scope>
    <source>
        <strain evidence="2 3">ALDC</strain>
    </source>
</reference>
<dbReference type="OrthoDB" id="9810508at2"/>
<proteinExistence type="predicted"/>
<dbReference type="Proteomes" id="UP000298602">
    <property type="component" value="Chromosome"/>
</dbReference>
<dbReference type="CDD" id="cd07983">
    <property type="entry name" value="LPLAT_DUF374-like"/>
    <property type="match status" value="1"/>
</dbReference>
<gene>
    <name evidence="2" type="ORF">FDQ92_12720</name>
</gene>
<dbReference type="AlphaFoldDB" id="A0A4P8L4N3"/>
<dbReference type="Pfam" id="PF04028">
    <property type="entry name" value="DUF374"/>
    <property type="match status" value="1"/>
</dbReference>